<dbReference type="AlphaFoldDB" id="A0A937A4M6"/>
<organism evidence="1 2">
    <name type="scientific">Aquimarina mytili</name>
    <dbReference type="NCBI Taxonomy" id="874423"/>
    <lineage>
        <taxon>Bacteria</taxon>
        <taxon>Pseudomonadati</taxon>
        <taxon>Bacteroidota</taxon>
        <taxon>Flavobacteriia</taxon>
        <taxon>Flavobacteriales</taxon>
        <taxon>Flavobacteriaceae</taxon>
        <taxon>Aquimarina</taxon>
    </lineage>
</organism>
<accession>A0A937A4M6</accession>
<comment type="caution">
    <text evidence="1">The sequence shown here is derived from an EMBL/GenBank/DDBJ whole genome shotgun (WGS) entry which is preliminary data.</text>
</comment>
<dbReference type="RefSeq" id="WP_201920106.1">
    <property type="nucleotide sequence ID" value="NZ_BAABAX010000003.1"/>
</dbReference>
<protein>
    <submittedName>
        <fullName evidence="1">Uncharacterized protein</fullName>
    </submittedName>
</protein>
<dbReference type="Proteomes" id="UP000651057">
    <property type="component" value="Unassembled WGS sequence"/>
</dbReference>
<sequence>MSWRAFNQEEKETVYDSKAKSVADVKSELGILLTKMLEEKENANLGKGFLISINATNQYMQINWVDEKCENFVGDWSYSLELYESSWNKKLKNSVIFDKRCENIVKAVAKTFMDSGYTFYCRTEFVSTYKVSV</sequence>
<evidence type="ECO:0000313" key="2">
    <source>
        <dbReference type="Proteomes" id="UP000651057"/>
    </source>
</evidence>
<dbReference type="EMBL" id="JAERQJ010000004">
    <property type="protein sequence ID" value="MBL0684259.1"/>
    <property type="molecule type" value="Genomic_DNA"/>
</dbReference>
<keyword evidence="2" id="KW-1185">Reference proteome</keyword>
<name>A0A937A4M6_9FLAO</name>
<reference evidence="1" key="1">
    <citation type="submission" date="2021-01" db="EMBL/GenBank/DDBJ databases">
        <authorList>
            <person name="Zhong Y.L."/>
        </authorList>
    </citation>
    <scope>NUCLEOTIDE SEQUENCE</scope>
    <source>
        <strain evidence="1">KCTC 23302</strain>
    </source>
</reference>
<proteinExistence type="predicted"/>
<gene>
    <name evidence="1" type="ORF">JJQ60_12090</name>
</gene>
<evidence type="ECO:0000313" key="1">
    <source>
        <dbReference type="EMBL" id="MBL0684259.1"/>
    </source>
</evidence>